<evidence type="ECO:0000256" key="1">
    <source>
        <dbReference type="SAM" id="MobiDB-lite"/>
    </source>
</evidence>
<accession>A0A369KGI3</accession>
<dbReference type="InterPro" id="IPR011992">
    <property type="entry name" value="EF-hand-dom_pair"/>
</dbReference>
<dbReference type="AlphaFoldDB" id="A0A369KGI3"/>
<feature type="region of interest" description="Disordered" evidence="1">
    <location>
        <begin position="543"/>
        <end position="568"/>
    </location>
</feature>
<feature type="region of interest" description="Disordered" evidence="1">
    <location>
        <begin position="763"/>
        <end position="784"/>
    </location>
</feature>
<organism evidence="4 5">
    <name type="scientific">Hypsizygus marmoreus</name>
    <name type="common">White beech mushroom</name>
    <name type="synonym">Agaricus marmoreus</name>
    <dbReference type="NCBI Taxonomy" id="39966"/>
    <lineage>
        <taxon>Eukaryota</taxon>
        <taxon>Fungi</taxon>
        <taxon>Dikarya</taxon>
        <taxon>Basidiomycota</taxon>
        <taxon>Agaricomycotina</taxon>
        <taxon>Agaricomycetes</taxon>
        <taxon>Agaricomycetidae</taxon>
        <taxon>Agaricales</taxon>
        <taxon>Tricholomatineae</taxon>
        <taxon>Lyophyllaceae</taxon>
        <taxon>Hypsizygus</taxon>
    </lineage>
</organism>
<dbReference type="GO" id="GO:0006897">
    <property type="term" value="P:endocytosis"/>
    <property type="evidence" value="ECO:0007669"/>
    <property type="project" value="TreeGrafter"/>
</dbReference>
<dbReference type="GO" id="GO:0005737">
    <property type="term" value="C:cytoplasm"/>
    <property type="evidence" value="ECO:0007669"/>
    <property type="project" value="TreeGrafter"/>
</dbReference>
<dbReference type="OrthoDB" id="524326at2759"/>
<dbReference type="EMBL" id="LUEZ02000004">
    <property type="protein sequence ID" value="RDB30844.1"/>
    <property type="molecule type" value="Genomic_DNA"/>
</dbReference>
<feature type="domain" description="EF-hand" evidence="3">
    <location>
        <begin position="325"/>
        <end position="360"/>
    </location>
</feature>
<evidence type="ECO:0000259" key="2">
    <source>
        <dbReference type="PROSITE" id="PS50031"/>
    </source>
</evidence>
<dbReference type="InParanoid" id="A0A369KGI3"/>
<keyword evidence="5" id="KW-1185">Reference proteome</keyword>
<dbReference type="SMART" id="SM00027">
    <property type="entry name" value="EH"/>
    <property type="match status" value="3"/>
</dbReference>
<dbReference type="GO" id="GO:0016197">
    <property type="term" value="P:endosomal transport"/>
    <property type="evidence" value="ECO:0007669"/>
    <property type="project" value="TreeGrafter"/>
</dbReference>
<dbReference type="PANTHER" id="PTHR11216">
    <property type="entry name" value="EH DOMAIN"/>
    <property type="match status" value="1"/>
</dbReference>
<name>A0A369KGI3_HYPMA</name>
<dbReference type="STRING" id="39966.A0A369KGI3"/>
<dbReference type="GO" id="GO:0005509">
    <property type="term" value="F:calcium ion binding"/>
    <property type="evidence" value="ECO:0007669"/>
    <property type="project" value="InterPro"/>
</dbReference>
<comment type="caution">
    <text evidence="4">The sequence shown here is derived from an EMBL/GenBank/DDBJ whole genome shotgun (WGS) entry which is preliminary data.</text>
</comment>
<reference evidence="4" key="1">
    <citation type="submission" date="2018-04" db="EMBL/GenBank/DDBJ databases">
        <title>Whole genome sequencing of Hypsizygus marmoreus.</title>
        <authorList>
            <person name="Choi I.-G."/>
            <person name="Min B."/>
            <person name="Kim J.-G."/>
            <person name="Kim S."/>
            <person name="Oh Y.-L."/>
            <person name="Kong W.-S."/>
            <person name="Park H."/>
            <person name="Jeong J."/>
            <person name="Song E.-S."/>
        </authorList>
    </citation>
    <scope>NUCLEOTIDE SEQUENCE [LARGE SCALE GENOMIC DNA]</scope>
    <source>
        <strain evidence="4">51987-8</strain>
    </source>
</reference>
<dbReference type="Proteomes" id="UP000076154">
    <property type="component" value="Unassembled WGS sequence"/>
</dbReference>
<dbReference type="InterPro" id="IPR002048">
    <property type="entry name" value="EF_hand_dom"/>
</dbReference>
<dbReference type="PANTHER" id="PTHR11216:SF170">
    <property type="entry name" value="DYNAMIN ASSOCIATED PROTEIN 160, ISOFORM D"/>
    <property type="match status" value="1"/>
</dbReference>
<gene>
    <name evidence="4" type="primary">EPS15L1_0</name>
    <name evidence="4" type="ORF">Hypma_005918</name>
</gene>
<feature type="domain" description="EH" evidence="2">
    <location>
        <begin position="11"/>
        <end position="99"/>
    </location>
</feature>
<feature type="region of interest" description="Disordered" evidence="1">
    <location>
        <begin position="612"/>
        <end position="631"/>
    </location>
</feature>
<proteinExistence type="predicted"/>
<feature type="compositionally biased region" description="Basic and acidic residues" evidence="1">
    <location>
        <begin position="556"/>
        <end position="568"/>
    </location>
</feature>
<dbReference type="SUPFAM" id="SSF47473">
    <property type="entry name" value="EF-hand"/>
    <property type="match status" value="3"/>
</dbReference>
<evidence type="ECO:0000313" key="5">
    <source>
        <dbReference type="Proteomes" id="UP000076154"/>
    </source>
</evidence>
<protein>
    <submittedName>
        <fullName evidence="4">Epidermal growth factor receptor substrate 15-like 1</fullName>
    </submittedName>
</protein>
<evidence type="ECO:0000313" key="4">
    <source>
        <dbReference type="EMBL" id="RDB30844.1"/>
    </source>
</evidence>
<evidence type="ECO:0000259" key="3">
    <source>
        <dbReference type="PROSITE" id="PS50222"/>
    </source>
</evidence>
<dbReference type="PROSITE" id="PS50031">
    <property type="entry name" value="EH"/>
    <property type="match status" value="3"/>
</dbReference>
<sequence>MSVGFVPSEEELALVDRIYSRAGCSRPGIISGDTAVELFSTSVDLSPIVLSSIWNIADEDRTGNLTEIGVVIAIRLIGWAQSGKTVDPGLVNTPGPLPNIKGITDTDSTYTPPIPVTPQFPPFTQRDRDAFQNVFVDCGPVDGLLNGEKVRDFFLKSGLSPEDLWQIWNHADTQKRGALDGNDFALGMYLIQAALQGRLTSIPESIPDEIHEQIFGTTTGIDAIPTPVTSPLLSDSSVSSPRILTVQPTVRSEVPSLPSSLPAIPLPLPDNSPYELHEYIQNQDEWDVSPAEKAIADESFDVLDPRKHGFVEGDVAAKFMLRYRLPPEDLAHIWDLADFNNDNRLTRDGFAIAMHLIQRRLSGIELPFTLPLTLIPPSLRPGSHDQTPVPPRHSVSSLAPVTLVRPPRDARVLQGPPLPPKPMSPHVVPRASFSKPVPNGLRSSPETDPFDDQHPSAVVLDQYAQLEGENRVLTAKIEALLAQSERQREAQTEAEVLRRENESLSGKILEMEQLTSLLLQANERHPLVEDLTRQNKELTHRISDLEQSRSTQLAESSRRMEASTQENKDLRVRLREAREAAEAASIRASEEADGLKRKIELLGEDNEHLRSRAQEMERSLSQSHSSSSTTNVRELEILMGDVTRENEELKRRLRQIQRSTTHLLLSPNSDYTVNDDLRRENQRLSANVQELEQLTKQLQMSSEDNELQRVLRDVTHENDALKARLREMRQQITQLQQSSDRVEPLQREISDLKAEIQRLHIEIQNAPSPHSHEDLSIPPPAYDD</sequence>
<feature type="compositionally biased region" description="Low complexity" evidence="1">
    <location>
        <begin position="619"/>
        <end position="628"/>
    </location>
</feature>
<dbReference type="Gene3D" id="1.10.238.10">
    <property type="entry name" value="EF-hand"/>
    <property type="match status" value="3"/>
</dbReference>
<dbReference type="PROSITE" id="PS50222">
    <property type="entry name" value="EF_HAND_2"/>
    <property type="match status" value="1"/>
</dbReference>
<feature type="domain" description="EH" evidence="2">
    <location>
        <begin position="127"/>
        <end position="210"/>
    </location>
</feature>
<dbReference type="CDD" id="cd00052">
    <property type="entry name" value="EH"/>
    <property type="match status" value="2"/>
</dbReference>
<dbReference type="InterPro" id="IPR000261">
    <property type="entry name" value="EH_dom"/>
</dbReference>
<dbReference type="GO" id="GO:0005886">
    <property type="term" value="C:plasma membrane"/>
    <property type="evidence" value="ECO:0007669"/>
    <property type="project" value="TreeGrafter"/>
</dbReference>
<feature type="domain" description="EH" evidence="2">
    <location>
        <begin position="292"/>
        <end position="381"/>
    </location>
</feature>
<dbReference type="Pfam" id="PF12763">
    <property type="entry name" value="EH"/>
    <property type="match status" value="3"/>
</dbReference>